<dbReference type="Proteomes" id="UP000765509">
    <property type="component" value="Unassembled WGS sequence"/>
</dbReference>
<sequence length="111" mass="13005">MLPKIHQGVMNSWNNLKKLLKEEEKVRYSNAWNPLSSKPQIKKIKEYHSKKKEANKEEAPVASTSKPQPTHFPKKGRRTRKRTGENHIPPIKGFQRSKKMSWTMSSTWPEP</sequence>
<accession>A0A9Q3FLY0</accession>
<dbReference type="AlphaFoldDB" id="A0A9Q3FLY0"/>
<organism evidence="2 3">
    <name type="scientific">Austropuccinia psidii MF-1</name>
    <dbReference type="NCBI Taxonomy" id="1389203"/>
    <lineage>
        <taxon>Eukaryota</taxon>
        <taxon>Fungi</taxon>
        <taxon>Dikarya</taxon>
        <taxon>Basidiomycota</taxon>
        <taxon>Pucciniomycotina</taxon>
        <taxon>Pucciniomycetes</taxon>
        <taxon>Pucciniales</taxon>
        <taxon>Sphaerophragmiaceae</taxon>
        <taxon>Austropuccinia</taxon>
    </lineage>
</organism>
<feature type="compositionally biased region" description="Polar residues" evidence="1">
    <location>
        <begin position="100"/>
        <end position="111"/>
    </location>
</feature>
<reference evidence="2" key="1">
    <citation type="submission" date="2021-03" db="EMBL/GenBank/DDBJ databases">
        <title>Draft genome sequence of rust myrtle Austropuccinia psidii MF-1, a brazilian biotype.</title>
        <authorList>
            <person name="Quecine M.C."/>
            <person name="Pachon D.M.R."/>
            <person name="Bonatelli M.L."/>
            <person name="Correr F.H."/>
            <person name="Franceschini L.M."/>
            <person name="Leite T.F."/>
            <person name="Margarido G.R.A."/>
            <person name="Almeida C.A."/>
            <person name="Ferrarezi J.A."/>
            <person name="Labate C.A."/>
        </authorList>
    </citation>
    <scope>NUCLEOTIDE SEQUENCE</scope>
    <source>
        <strain evidence="2">MF-1</strain>
    </source>
</reference>
<name>A0A9Q3FLY0_9BASI</name>
<protein>
    <submittedName>
        <fullName evidence="2">Uncharacterized protein</fullName>
    </submittedName>
</protein>
<gene>
    <name evidence="2" type="ORF">O181_079923</name>
</gene>
<evidence type="ECO:0000313" key="2">
    <source>
        <dbReference type="EMBL" id="MBW0540208.1"/>
    </source>
</evidence>
<proteinExistence type="predicted"/>
<feature type="compositionally biased region" description="Basic and acidic residues" evidence="1">
    <location>
        <begin position="43"/>
        <end position="59"/>
    </location>
</feature>
<dbReference type="EMBL" id="AVOT02044852">
    <property type="protein sequence ID" value="MBW0540208.1"/>
    <property type="molecule type" value="Genomic_DNA"/>
</dbReference>
<evidence type="ECO:0000256" key="1">
    <source>
        <dbReference type="SAM" id="MobiDB-lite"/>
    </source>
</evidence>
<evidence type="ECO:0000313" key="3">
    <source>
        <dbReference type="Proteomes" id="UP000765509"/>
    </source>
</evidence>
<comment type="caution">
    <text evidence="2">The sequence shown here is derived from an EMBL/GenBank/DDBJ whole genome shotgun (WGS) entry which is preliminary data.</text>
</comment>
<keyword evidence="3" id="KW-1185">Reference proteome</keyword>
<feature type="compositionally biased region" description="Basic residues" evidence="1">
    <location>
        <begin position="72"/>
        <end position="81"/>
    </location>
</feature>
<feature type="region of interest" description="Disordered" evidence="1">
    <location>
        <begin position="34"/>
        <end position="111"/>
    </location>
</feature>